<dbReference type="EMBL" id="HBUF01265512">
    <property type="protein sequence ID" value="CAG6684007.1"/>
    <property type="molecule type" value="Transcribed_RNA"/>
</dbReference>
<feature type="compositionally biased region" description="Basic residues" evidence="1">
    <location>
        <begin position="32"/>
        <end position="55"/>
    </location>
</feature>
<organism evidence="2">
    <name type="scientific">Cacopsylla melanoneura</name>
    <dbReference type="NCBI Taxonomy" id="428564"/>
    <lineage>
        <taxon>Eukaryota</taxon>
        <taxon>Metazoa</taxon>
        <taxon>Ecdysozoa</taxon>
        <taxon>Arthropoda</taxon>
        <taxon>Hexapoda</taxon>
        <taxon>Insecta</taxon>
        <taxon>Pterygota</taxon>
        <taxon>Neoptera</taxon>
        <taxon>Paraneoptera</taxon>
        <taxon>Hemiptera</taxon>
        <taxon>Sternorrhyncha</taxon>
        <taxon>Psylloidea</taxon>
        <taxon>Psyllidae</taxon>
        <taxon>Psyllinae</taxon>
        <taxon>Cacopsylla</taxon>
    </lineage>
</organism>
<accession>A0A8D8T9T3</accession>
<dbReference type="EMBL" id="HBUF01265513">
    <property type="protein sequence ID" value="CAG6684009.1"/>
    <property type="molecule type" value="Transcribed_RNA"/>
</dbReference>
<dbReference type="EMBL" id="HBUF01265514">
    <property type="protein sequence ID" value="CAG6684011.1"/>
    <property type="molecule type" value="Transcribed_RNA"/>
</dbReference>
<feature type="region of interest" description="Disordered" evidence="1">
    <location>
        <begin position="1"/>
        <end position="133"/>
    </location>
</feature>
<evidence type="ECO:0000256" key="1">
    <source>
        <dbReference type="SAM" id="MobiDB-lite"/>
    </source>
</evidence>
<proteinExistence type="predicted"/>
<feature type="compositionally biased region" description="Basic residues" evidence="1">
    <location>
        <begin position="1"/>
        <end position="22"/>
    </location>
</feature>
<dbReference type="EMBL" id="HBUF01265515">
    <property type="protein sequence ID" value="CAG6684013.1"/>
    <property type="molecule type" value="Transcribed_RNA"/>
</dbReference>
<reference evidence="2" key="1">
    <citation type="submission" date="2021-05" db="EMBL/GenBank/DDBJ databases">
        <authorList>
            <person name="Alioto T."/>
            <person name="Alioto T."/>
            <person name="Gomez Garrido J."/>
        </authorList>
    </citation>
    <scope>NUCLEOTIDE SEQUENCE</scope>
</reference>
<sequence>MHVRWNHGLRTPRHPAARRHSARNQGDPTVRHSLHVRWGHGLRLPRHPKARRHSGGHQGNPADRSGPRVRWSHGLLRHSRPTLGVGVFLPNRRPQRSSDDSAHADGGIPADSTDASKPGSTCYPGCTSSPPRK</sequence>
<dbReference type="AlphaFoldDB" id="A0A8D8T9T3"/>
<name>A0A8D8T9T3_9HEMI</name>
<evidence type="ECO:0000313" key="2">
    <source>
        <dbReference type="EMBL" id="CAG6684009.1"/>
    </source>
</evidence>
<protein>
    <submittedName>
        <fullName evidence="2">Uncharacterized protein</fullName>
    </submittedName>
</protein>